<keyword evidence="2" id="KW-1133">Transmembrane helix</keyword>
<keyword evidence="5" id="KW-1185">Reference proteome</keyword>
<dbReference type="Pfam" id="PF05553">
    <property type="entry name" value="DUF761"/>
    <property type="match status" value="1"/>
</dbReference>
<evidence type="ECO:0000313" key="5">
    <source>
        <dbReference type="Proteomes" id="UP000436088"/>
    </source>
</evidence>
<sequence>MNKLKKSQILILSVVAALLLIAPLLSSSSRPTYLYFFLNFIILSLGAEAGLGSVFTRSSYATAKPVTTTQEAKRIVESKDDPKQVSPTAGSEKKGKKIVDKYVSEKKINVGSIKAERVSLFFIGNGETQPEGVNRQDLEEEEEDVGVLSGPELFAKSETFIVNFYQQLNMQRGESWNKSQGFHRKAF</sequence>
<accession>A0A6A3AN24</accession>
<comment type="caution">
    <text evidence="4">The sequence shown here is derived from an EMBL/GenBank/DDBJ whole genome shotgun (WGS) entry which is preliminary data.</text>
</comment>
<dbReference type="AlphaFoldDB" id="A0A6A3AN24"/>
<dbReference type="Pfam" id="PF14364">
    <property type="entry name" value="DUF4408"/>
    <property type="match status" value="1"/>
</dbReference>
<protein>
    <recommendedName>
        <fullName evidence="3">DUF4408 domain-containing protein</fullName>
    </recommendedName>
</protein>
<organism evidence="4 5">
    <name type="scientific">Hibiscus syriacus</name>
    <name type="common">Rose of Sharon</name>
    <dbReference type="NCBI Taxonomy" id="106335"/>
    <lineage>
        <taxon>Eukaryota</taxon>
        <taxon>Viridiplantae</taxon>
        <taxon>Streptophyta</taxon>
        <taxon>Embryophyta</taxon>
        <taxon>Tracheophyta</taxon>
        <taxon>Spermatophyta</taxon>
        <taxon>Magnoliopsida</taxon>
        <taxon>eudicotyledons</taxon>
        <taxon>Gunneridae</taxon>
        <taxon>Pentapetalae</taxon>
        <taxon>rosids</taxon>
        <taxon>malvids</taxon>
        <taxon>Malvales</taxon>
        <taxon>Malvaceae</taxon>
        <taxon>Malvoideae</taxon>
        <taxon>Hibiscus</taxon>
    </lineage>
</organism>
<dbReference type="PANTHER" id="PTHR36887:SF1">
    <property type="entry name" value="OS01G0532300 PROTEIN"/>
    <property type="match status" value="1"/>
</dbReference>
<feature type="domain" description="DUF4408" evidence="3">
    <location>
        <begin position="30"/>
        <end position="48"/>
    </location>
</feature>
<gene>
    <name evidence="4" type="ORF">F3Y22_tig00110458pilonHSYRG00549</name>
</gene>
<evidence type="ECO:0000256" key="1">
    <source>
        <dbReference type="SAM" id="MobiDB-lite"/>
    </source>
</evidence>
<evidence type="ECO:0000256" key="2">
    <source>
        <dbReference type="SAM" id="Phobius"/>
    </source>
</evidence>
<dbReference type="PANTHER" id="PTHR36887">
    <property type="entry name" value="OS01G0532300 PROTEIN"/>
    <property type="match status" value="1"/>
</dbReference>
<keyword evidence="2" id="KW-0812">Transmembrane</keyword>
<dbReference type="InterPro" id="IPR008480">
    <property type="entry name" value="DUF761_pln"/>
</dbReference>
<reference evidence="4" key="1">
    <citation type="submission" date="2019-09" db="EMBL/GenBank/DDBJ databases">
        <title>Draft genome information of white flower Hibiscus syriacus.</title>
        <authorList>
            <person name="Kim Y.-M."/>
        </authorList>
    </citation>
    <scope>NUCLEOTIDE SEQUENCE [LARGE SCALE GENOMIC DNA]</scope>
    <source>
        <strain evidence="4">YM2019G1</strain>
    </source>
</reference>
<evidence type="ECO:0000313" key="4">
    <source>
        <dbReference type="EMBL" id="KAE8704339.1"/>
    </source>
</evidence>
<dbReference type="InterPro" id="IPR025520">
    <property type="entry name" value="DUF4408"/>
</dbReference>
<dbReference type="Proteomes" id="UP000436088">
    <property type="component" value="Unassembled WGS sequence"/>
</dbReference>
<evidence type="ECO:0000259" key="3">
    <source>
        <dbReference type="Pfam" id="PF14364"/>
    </source>
</evidence>
<feature type="transmembrane region" description="Helical" evidence="2">
    <location>
        <begin position="36"/>
        <end position="55"/>
    </location>
</feature>
<feature type="compositionally biased region" description="Basic and acidic residues" evidence="1">
    <location>
        <begin position="71"/>
        <end position="83"/>
    </location>
</feature>
<keyword evidence="2" id="KW-0472">Membrane</keyword>
<feature type="region of interest" description="Disordered" evidence="1">
    <location>
        <begin position="71"/>
        <end position="92"/>
    </location>
</feature>
<proteinExistence type="predicted"/>
<dbReference type="EMBL" id="VEPZ02000994">
    <property type="protein sequence ID" value="KAE8704339.1"/>
    <property type="molecule type" value="Genomic_DNA"/>
</dbReference>
<name>A0A6A3AN24_HIBSY</name>